<evidence type="ECO:0000256" key="1">
    <source>
        <dbReference type="ARBA" id="ARBA00022491"/>
    </source>
</evidence>
<name>A0A1S7FRY5_9LIST</name>
<dbReference type="KEGG" id="lwi:UE46_03200"/>
<keyword evidence="8" id="KW-1185">Reference proteome</keyword>
<dbReference type="Pfam" id="PF13508">
    <property type="entry name" value="Acetyltransf_7"/>
    <property type="match status" value="1"/>
</dbReference>
<protein>
    <recommendedName>
        <fullName evidence="6">N-acetyltransferase domain-containing protein</fullName>
    </recommendedName>
</protein>
<sequence>MTSGQETYIQPLSNYVNIKRELDQFDCDNELLNDFLKDEAMNYDKADCGRTWVLKSEHMIVGFFTLSASQTEIKKFFKKEKHRKGKHVTIYPCVHLSYFAIHKDYQNQGIGTALMKQVFKMVWVEISRFIGVNVMTVDAKAKAVNFYKKMGFETPTSRNQDGDLFMAIPLSEIEDILLDT</sequence>
<comment type="catalytic activity">
    <reaction evidence="5">
        <text>glycyl-tRNA(Gly) + acetyl-CoA = N-acetylglycyl-tRNA(Gly) + CoA + H(+)</text>
        <dbReference type="Rhea" id="RHEA:81867"/>
        <dbReference type="Rhea" id="RHEA-COMP:9683"/>
        <dbReference type="Rhea" id="RHEA-COMP:19766"/>
        <dbReference type="ChEBI" id="CHEBI:15378"/>
        <dbReference type="ChEBI" id="CHEBI:57287"/>
        <dbReference type="ChEBI" id="CHEBI:57288"/>
        <dbReference type="ChEBI" id="CHEBI:78522"/>
        <dbReference type="ChEBI" id="CHEBI:232036"/>
    </reaction>
</comment>
<dbReference type="PROSITE" id="PS51186">
    <property type="entry name" value="GNAT"/>
    <property type="match status" value="1"/>
</dbReference>
<keyword evidence="1" id="KW-0678">Repressor</keyword>
<dbReference type="InterPro" id="IPR000182">
    <property type="entry name" value="GNAT_dom"/>
</dbReference>
<keyword evidence="4" id="KW-0012">Acyltransferase</keyword>
<dbReference type="AlphaFoldDB" id="A0A1S7FRY5"/>
<feature type="domain" description="N-acetyltransferase" evidence="6">
    <location>
        <begin position="13"/>
        <end position="171"/>
    </location>
</feature>
<dbReference type="Gene3D" id="3.40.630.30">
    <property type="match status" value="1"/>
</dbReference>
<dbReference type="RefSeq" id="WP_036062062.1">
    <property type="nucleotide sequence ID" value="NZ_CP011102.1"/>
</dbReference>
<keyword evidence="3" id="KW-0808">Transferase</keyword>
<evidence type="ECO:0000256" key="2">
    <source>
        <dbReference type="ARBA" id="ARBA00022649"/>
    </source>
</evidence>
<gene>
    <name evidence="7" type="ORF">UE46_03200</name>
</gene>
<dbReference type="CDD" id="cd04301">
    <property type="entry name" value="NAT_SF"/>
    <property type="match status" value="1"/>
</dbReference>
<dbReference type="GO" id="GO:0016747">
    <property type="term" value="F:acyltransferase activity, transferring groups other than amino-acyl groups"/>
    <property type="evidence" value="ECO:0007669"/>
    <property type="project" value="InterPro"/>
</dbReference>
<evidence type="ECO:0000256" key="4">
    <source>
        <dbReference type="ARBA" id="ARBA00023315"/>
    </source>
</evidence>
<accession>A0A1S7FRY5</accession>
<keyword evidence="2" id="KW-1277">Toxin-antitoxin system</keyword>
<reference evidence="8" key="1">
    <citation type="submission" date="2015-03" db="EMBL/GenBank/DDBJ databases">
        <authorList>
            <person name="Ferrari E."/>
            <person name="Walter M.C."/>
            <person name="Huptas C."/>
            <person name="Scherer S."/>
            <person name="Mueller-Herbst S."/>
        </authorList>
    </citation>
    <scope>NUCLEOTIDE SEQUENCE [LARGE SCALE GENOMIC DNA]</scope>
    <source>
        <strain evidence="8">LWP01</strain>
    </source>
</reference>
<evidence type="ECO:0000256" key="5">
    <source>
        <dbReference type="ARBA" id="ARBA00049880"/>
    </source>
</evidence>
<dbReference type="PANTHER" id="PTHR36449">
    <property type="entry name" value="ACETYLTRANSFERASE-RELATED"/>
    <property type="match status" value="1"/>
</dbReference>
<dbReference type="SUPFAM" id="SSF55729">
    <property type="entry name" value="Acyl-CoA N-acyltransferases (Nat)"/>
    <property type="match status" value="1"/>
</dbReference>
<evidence type="ECO:0000313" key="7">
    <source>
        <dbReference type="EMBL" id="AQY50137.1"/>
    </source>
</evidence>
<organism evidence="7 8">
    <name type="scientific">Listeria weihenstephanensis</name>
    <dbReference type="NCBI Taxonomy" id="1006155"/>
    <lineage>
        <taxon>Bacteria</taxon>
        <taxon>Bacillati</taxon>
        <taxon>Bacillota</taxon>
        <taxon>Bacilli</taxon>
        <taxon>Bacillales</taxon>
        <taxon>Listeriaceae</taxon>
        <taxon>Listeria</taxon>
    </lineage>
</organism>
<evidence type="ECO:0000259" key="6">
    <source>
        <dbReference type="PROSITE" id="PS51186"/>
    </source>
</evidence>
<evidence type="ECO:0000313" key="8">
    <source>
        <dbReference type="Proteomes" id="UP000223060"/>
    </source>
</evidence>
<dbReference type="EMBL" id="CP011102">
    <property type="protein sequence ID" value="AQY50137.1"/>
    <property type="molecule type" value="Genomic_DNA"/>
</dbReference>
<dbReference type="PANTHER" id="PTHR36449:SF1">
    <property type="entry name" value="ACETYLTRANSFERASE"/>
    <property type="match status" value="1"/>
</dbReference>
<dbReference type="InterPro" id="IPR016181">
    <property type="entry name" value="Acyl_CoA_acyltransferase"/>
</dbReference>
<dbReference type="Proteomes" id="UP000223060">
    <property type="component" value="Chromosome"/>
</dbReference>
<proteinExistence type="predicted"/>
<evidence type="ECO:0000256" key="3">
    <source>
        <dbReference type="ARBA" id="ARBA00022679"/>
    </source>
</evidence>